<gene>
    <name evidence="7" type="ORF">PCOR1329_LOCUS3524</name>
</gene>
<dbReference type="SMART" id="SM00220">
    <property type="entry name" value="S_TKc"/>
    <property type="match status" value="1"/>
</dbReference>
<dbReference type="Pfam" id="PF00069">
    <property type="entry name" value="Pkinase"/>
    <property type="match status" value="1"/>
</dbReference>
<keyword evidence="2" id="KW-0808">Transferase</keyword>
<keyword evidence="1" id="KW-0723">Serine/threonine-protein kinase</keyword>
<feature type="non-terminal residue" evidence="7">
    <location>
        <position position="1"/>
    </location>
</feature>
<keyword evidence="5" id="KW-0067">ATP-binding</keyword>
<proteinExistence type="predicted"/>
<name>A0ABN9PN44_9DINO</name>
<evidence type="ECO:0000256" key="2">
    <source>
        <dbReference type="ARBA" id="ARBA00022679"/>
    </source>
</evidence>
<evidence type="ECO:0000256" key="3">
    <source>
        <dbReference type="ARBA" id="ARBA00022741"/>
    </source>
</evidence>
<evidence type="ECO:0000313" key="8">
    <source>
        <dbReference type="Proteomes" id="UP001189429"/>
    </source>
</evidence>
<dbReference type="SUPFAM" id="SSF56112">
    <property type="entry name" value="Protein kinase-like (PK-like)"/>
    <property type="match status" value="1"/>
</dbReference>
<evidence type="ECO:0000256" key="5">
    <source>
        <dbReference type="ARBA" id="ARBA00022840"/>
    </source>
</evidence>
<evidence type="ECO:0000259" key="6">
    <source>
        <dbReference type="PROSITE" id="PS50011"/>
    </source>
</evidence>
<keyword evidence="4" id="KW-0418">Kinase</keyword>
<dbReference type="Gene3D" id="3.30.200.20">
    <property type="entry name" value="Phosphorylase Kinase, domain 1"/>
    <property type="match status" value="1"/>
</dbReference>
<accession>A0ABN9PN44</accession>
<dbReference type="InterPro" id="IPR050205">
    <property type="entry name" value="CDPK_Ser/Thr_kinases"/>
</dbReference>
<reference evidence="7" key="1">
    <citation type="submission" date="2023-10" db="EMBL/GenBank/DDBJ databases">
        <authorList>
            <person name="Chen Y."/>
            <person name="Shah S."/>
            <person name="Dougan E. K."/>
            <person name="Thang M."/>
            <person name="Chan C."/>
        </authorList>
    </citation>
    <scope>NUCLEOTIDE SEQUENCE [LARGE SCALE GENOMIC DNA]</scope>
</reference>
<dbReference type="InterPro" id="IPR011009">
    <property type="entry name" value="Kinase-like_dom_sf"/>
</dbReference>
<dbReference type="PROSITE" id="PS50011">
    <property type="entry name" value="PROTEIN_KINASE_DOM"/>
    <property type="match status" value="1"/>
</dbReference>
<dbReference type="PANTHER" id="PTHR24349">
    <property type="entry name" value="SERINE/THREONINE-PROTEIN KINASE"/>
    <property type="match status" value="1"/>
</dbReference>
<evidence type="ECO:0000313" key="7">
    <source>
        <dbReference type="EMBL" id="CAK0793119.1"/>
    </source>
</evidence>
<protein>
    <recommendedName>
        <fullName evidence="6">Protein kinase domain-containing protein</fullName>
    </recommendedName>
</protein>
<keyword evidence="8" id="KW-1185">Reference proteome</keyword>
<comment type="caution">
    <text evidence="7">The sequence shown here is derived from an EMBL/GenBank/DDBJ whole genome shotgun (WGS) entry which is preliminary data.</text>
</comment>
<dbReference type="Gene3D" id="1.10.510.10">
    <property type="entry name" value="Transferase(Phosphotransferase) domain 1"/>
    <property type="match status" value="1"/>
</dbReference>
<evidence type="ECO:0000256" key="1">
    <source>
        <dbReference type="ARBA" id="ARBA00022527"/>
    </source>
</evidence>
<dbReference type="InterPro" id="IPR000719">
    <property type="entry name" value="Prot_kinase_dom"/>
</dbReference>
<feature type="domain" description="Protein kinase" evidence="6">
    <location>
        <begin position="1"/>
        <end position="236"/>
    </location>
</feature>
<keyword evidence="3" id="KW-0547">Nucleotide-binding</keyword>
<dbReference type="EMBL" id="CAUYUJ010000903">
    <property type="protein sequence ID" value="CAK0793119.1"/>
    <property type="molecule type" value="Genomic_DNA"/>
</dbReference>
<dbReference type="Proteomes" id="UP001189429">
    <property type="component" value="Unassembled WGS sequence"/>
</dbReference>
<organism evidence="7 8">
    <name type="scientific">Prorocentrum cordatum</name>
    <dbReference type="NCBI Taxonomy" id="2364126"/>
    <lineage>
        <taxon>Eukaryota</taxon>
        <taxon>Sar</taxon>
        <taxon>Alveolata</taxon>
        <taxon>Dinophyceae</taxon>
        <taxon>Prorocentrales</taxon>
        <taxon>Prorocentraceae</taxon>
        <taxon>Prorocentrum</taxon>
    </lineage>
</organism>
<evidence type="ECO:0000256" key="4">
    <source>
        <dbReference type="ARBA" id="ARBA00022777"/>
    </source>
</evidence>
<sequence length="236" mass="25992">HFYAVKCLQKRDEFGEESDARTQNIRREAWVMQQMRHSLNVIHLHEVFEDNEQVYMVLELCEGGDLWTHREIASGQFSEYQAAGILRAILRAVAPGAVWKDICYRDVKPEKGPAAFLFVTSGNVQQIRAVDFGLAAPCPPGCVLTQQCGSPFHVAPEVINQEYGLPADMWGVGVVAYQMLSGEVPFQDPDSDVPYPFFMPESGGPMFSAILNQPVELTGGPTTALSSLGIISEIGS</sequence>